<organism evidence="3 4">
    <name type="scientific">Mycobacterium phage Madruga</name>
    <dbReference type="NCBI Taxonomy" id="1675552"/>
    <lineage>
        <taxon>Viruses</taxon>
        <taxon>Duplodnaviria</taxon>
        <taxon>Heunggongvirae</taxon>
        <taxon>Uroviricota</taxon>
        <taxon>Caudoviricetes</taxon>
        <taxon>Patiencevirus</taxon>
        <taxon>Patiencevirus patience</taxon>
    </lineage>
</organism>
<sequence>MFDKIQLIATLLFGGGGLLAGLIAIFMVRANKGKVVADTKETEMRAIQLSDSIDAEREKRWQAKVDNVKQQWEEDVDELREEIGWLKLLIENHVPWDWEMQRKMTMAGIEHPKPPTLNYIKGRTPKEA</sequence>
<evidence type="ECO:0000313" key="4">
    <source>
        <dbReference type="Proteomes" id="UP000222075"/>
    </source>
</evidence>
<dbReference type="Proteomes" id="UP000222075">
    <property type="component" value="Segment"/>
</dbReference>
<evidence type="ECO:0000256" key="2">
    <source>
        <dbReference type="SAM" id="Phobius"/>
    </source>
</evidence>
<proteinExistence type="predicted"/>
<gene>
    <name evidence="3" type="ORF">MADRUGA_43</name>
</gene>
<keyword evidence="2" id="KW-1133">Transmembrane helix</keyword>
<evidence type="ECO:0000313" key="3">
    <source>
        <dbReference type="EMBL" id="AKU45333.1"/>
    </source>
</evidence>
<dbReference type="EMBL" id="KR997933">
    <property type="protein sequence ID" value="AKU45333.1"/>
    <property type="molecule type" value="Genomic_DNA"/>
</dbReference>
<feature type="coiled-coil region" evidence="1">
    <location>
        <begin position="62"/>
        <end position="89"/>
    </location>
</feature>
<keyword evidence="1" id="KW-0175">Coiled coil</keyword>
<accession>A0A0K1LT42</accession>
<name>A0A0K1LT42_9CAUD</name>
<protein>
    <submittedName>
        <fullName evidence="3">Uncharacterized protein</fullName>
    </submittedName>
</protein>
<keyword evidence="2" id="KW-0812">Transmembrane</keyword>
<evidence type="ECO:0000256" key="1">
    <source>
        <dbReference type="SAM" id="Coils"/>
    </source>
</evidence>
<feature type="transmembrane region" description="Helical" evidence="2">
    <location>
        <begin position="6"/>
        <end position="28"/>
    </location>
</feature>
<keyword evidence="2" id="KW-0472">Membrane</keyword>
<reference evidence="3 4" key="1">
    <citation type="journal article" date="2016" name="BMC Microbiol.">
        <title>Characterization of mycobacteria and mycobacteriophages isolated from compost at the Sao Paulo Zoo Park Foundation in Brazil and creation of the new mycobacteriophage Cluster U.</title>
        <authorList>
            <person name="Lima-Junior J.D."/>
            <person name="Viana-Niero C."/>
            <person name="Conde Oliveira D.V."/>
            <person name="Machado G.E."/>
            <person name="Rabello M.C."/>
            <person name="Martins-Junior J."/>
            <person name="Martins L.F."/>
            <person name="Digiampietri L.A."/>
            <person name="da Silva A.M."/>
            <person name="Setubal J.C."/>
            <person name="Russell D.A."/>
            <person name="Jacobs-Sera D."/>
            <person name="Pope W.H."/>
            <person name="Hatfull G.F."/>
            <person name="Leao S.C."/>
        </authorList>
    </citation>
    <scope>NUCLEOTIDE SEQUENCE [LARGE SCALE GENOMIC DNA]</scope>
</reference>